<organism evidence="1 2">
    <name type="scientific">Bauldia litoralis</name>
    <dbReference type="NCBI Taxonomy" id="665467"/>
    <lineage>
        <taxon>Bacteria</taxon>
        <taxon>Pseudomonadati</taxon>
        <taxon>Pseudomonadota</taxon>
        <taxon>Alphaproteobacteria</taxon>
        <taxon>Hyphomicrobiales</taxon>
        <taxon>Kaistiaceae</taxon>
        <taxon>Bauldia</taxon>
    </lineage>
</organism>
<keyword evidence="2" id="KW-1185">Reference proteome</keyword>
<gene>
    <name evidence="1" type="ORF">SAMN02982931_03454</name>
</gene>
<dbReference type="Pfam" id="PF07345">
    <property type="entry name" value="ATPaseInh_sub_z"/>
    <property type="match status" value="1"/>
</dbReference>
<dbReference type="AlphaFoldDB" id="A0A1G6DIR3"/>
<evidence type="ECO:0000313" key="1">
    <source>
        <dbReference type="EMBL" id="SDB45016.1"/>
    </source>
</evidence>
<sequence>MTTFDKREDAFEAKFAHDAELRFKAEARRNKLLGLWAAEKLGKSGADAEAYAKEVVAADFEEAGDEDVFRKVRQDFDAGNVEQSDHQIRRTMNDLLATAIAQIEAGK</sequence>
<dbReference type="STRING" id="665467.SAMN02982931_03454"/>
<dbReference type="EMBL" id="FMXQ01000007">
    <property type="protein sequence ID" value="SDB45016.1"/>
    <property type="molecule type" value="Genomic_DNA"/>
</dbReference>
<dbReference type="InterPro" id="IPR038293">
    <property type="entry name" value="ATPase_inh_sub_z_sf"/>
</dbReference>
<proteinExistence type="predicted"/>
<dbReference type="PIRSF" id="PIRSF031780">
    <property type="entry name" value="UCP031780"/>
    <property type="match status" value="1"/>
</dbReference>
<dbReference type="InterPro" id="IPR009945">
    <property type="entry name" value="ATPase_inh_sub_z"/>
</dbReference>
<evidence type="ECO:0000313" key="2">
    <source>
        <dbReference type="Proteomes" id="UP000199071"/>
    </source>
</evidence>
<evidence type="ECO:0008006" key="3">
    <source>
        <dbReference type="Google" id="ProtNLM"/>
    </source>
</evidence>
<dbReference type="RefSeq" id="WP_090878203.1">
    <property type="nucleotide sequence ID" value="NZ_FMXQ01000007.1"/>
</dbReference>
<protein>
    <recommendedName>
        <fullName evidence="3">DUF1476 domain-containing protein</fullName>
    </recommendedName>
</protein>
<dbReference type="Gene3D" id="1.10.790.20">
    <property type="entry name" value="Domain of unknown function DUF1476"/>
    <property type="match status" value="1"/>
</dbReference>
<reference evidence="1 2" key="1">
    <citation type="submission" date="2016-10" db="EMBL/GenBank/DDBJ databases">
        <authorList>
            <person name="de Groot N.N."/>
        </authorList>
    </citation>
    <scope>NUCLEOTIDE SEQUENCE [LARGE SCALE GENOMIC DNA]</scope>
    <source>
        <strain evidence="1 2">ATCC 35022</strain>
    </source>
</reference>
<dbReference type="Proteomes" id="UP000199071">
    <property type="component" value="Unassembled WGS sequence"/>
</dbReference>
<name>A0A1G6DIR3_9HYPH</name>
<accession>A0A1G6DIR3</accession>
<dbReference type="OrthoDB" id="9810387at2"/>